<dbReference type="Proteomes" id="UP000309016">
    <property type="component" value="Chromosome"/>
</dbReference>
<dbReference type="GO" id="GO:0032259">
    <property type="term" value="P:methylation"/>
    <property type="evidence" value="ECO:0007669"/>
    <property type="project" value="UniProtKB-KW"/>
</dbReference>
<organism evidence="1 2">
    <name type="scientific">Antarcticibacterium flavum</name>
    <dbReference type="NCBI Taxonomy" id="2058175"/>
    <lineage>
        <taxon>Bacteria</taxon>
        <taxon>Pseudomonadati</taxon>
        <taxon>Bacteroidota</taxon>
        <taxon>Flavobacteriia</taxon>
        <taxon>Flavobacteriales</taxon>
        <taxon>Flavobacteriaceae</taxon>
        <taxon>Antarcticibacterium</taxon>
    </lineage>
</organism>
<dbReference type="SUPFAM" id="SSF53335">
    <property type="entry name" value="S-adenosyl-L-methionine-dependent methyltransferases"/>
    <property type="match status" value="1"/>
</dbReference>
<dbReference type="EMBL" id="CP040812">
    <property type="protein sequence ID" value="QCY70562.1"/>
    <property type="molecule type" value="Genomic_DNA"/>
</dbReference>
<dbReference type="RefSeq" id="WP_139067131.1">
    <property type="nucleotide sequence ID" value="NZ_CP040812.1"/>
</dbReference>
<protein>
    <submittedName>
        <fullName evidence="1">FkbM family methyltransferase</fullName>
    </submittedName>
</protein>
<reference evidence="1 2" key="1">
    <citation type="submission" date="2019-06" db="EMBL/GenBank/DDBJ databases">
        <title>Complete genome sequence of Antarcticibacterium flavum KCTC 52984T from an Antarctic marine sediment.</title>
        <authorList>
            <person name="Lee Y.M."/>
            <person name="Shin S.C."/>
        </authorList>
    </citation>
    <scope>NUCLEOTIDE SEQUENCE [LARGE SCALE GENOMIC DNA]</scope>
    <source>
        <strain evidence="1 2">KCTC 52984</strain>
    </source>
</reference>
<dbReference type="KEGG" id="afla:FHG64_14785"/>
<proteinExistence type="predicted"/>
<keyword evidence="1" id="KW-0808">Transferase</keyword>
<evidence type="ECO:0000313" key="2">
    <source>
        <dbReference type="Proteomes" id="UP000309016"/>
    </source>
</evidence>
<dbReference type="AlphaFoldDB" id="A0A5B7X727"/>
<dbReference type="InterPro" id="IPR029063">
    <property type="entry name" value="SAM-dependent_MTases_sf"/>
</dbReference>
<name>A0A5B7X727_9FLAO</name>
<gene>
    <name evidence="1" type="ORF">FHG64_14785</name>
</gene>
<keyword evidence="1" id="KW-0489">Methyltransferase</keyword>
<keyword evidence="2" id="KW-1185">Reference proteome</keyword>
<accession>A0A5B7X727</accession>
<dbReference type="GO" id="GO:0008168">
    <property type="term" value="F:methyltransferase activity"/>
    <property type="evidence" value="ECO:0007669"/>
    <property type="project" value="UniProtKB-KW"/>
</dbReference>
<evidence type="ECO:0000313" key="1">
    <source>
        <dbReference type="EMBL" id="QCY70562.1"/>
    </source>
</evidence>
<sequence>MIKKILIRLGVKNLIGLLKISKNLQSEGWHLSLKKNSALDSNGDELPWYTYPFIHFLKQRLNKDLVVFEYGSGNSTIWYSKRVKQVVSVEHNVEWFNKIKSRVSNSSNVDYIFKNLGSGEYQNEILNYNNAFHIVVIDGLQRVQCSLNTLGALKEDGVIIWDNSDRSEYEEGYNFLLSQGFKRIDFWGIGPLNYYSWSTSVFYKDGNCLNI</sequence>
<dbReference type="OrthoDB" id="938855at2"/>
<dbReference type="Gene3D" id="3.40.50.150">
    <property type="entry name" value="Vaccinia Virus protein VP39"/>
    <property type="match status" value="1"/>
</dbReference>